<dbReference type="EMBL" id="JBEPMU010000004">
    <property type="protein sequence ID" value="MET3653155.1"/>
    <property type="molecule type" value="Genomic_DNA"/>
</dbReference>
<dbReference type="InterPro" id="IPR001789">
    <property type="entry name" value="Sig_transdc_resp-reg_receiver"/>
</dbReference>
<evidence type="ECO:0000256" key="3">
    <source>
        <dbReference type="ARBA" id="ARBA00022553"/>
    </source>
</evidence>
<keyword evidence="9" id="KW-0472">Membrane</keyword>
<evidence type="ECO:0000256" key="2">
    <source>
        <dbReference type="ARBA" id="ARBA00022475"/>
    </source>
</evidence>
<reference evidence="12 13" key="1">
    <citation type="submission" date="2024-06" db="EMBL/GenBank/DDBJ databases">
        <title>Sorghum-associated microbial communities from plants grown in Nebraska, USA.</title>
        <authorList>
            <person name="Schachtman D."/>
        </authorList>
    </citation>
    <scope>NUCLEOTIDE SEQUENCE [LARGE SCALE GENOMIC DNA]</scope>
    <source>
        <strain evidence="12 13">1073</strain>
    </source>
</reference>
<evidence type="ECO:0000256" key="8">
    <source>
        <dbReference type="ARBA" id="ARBA00023012"/>
    </source>
</evidence>
<evidence type="ECO:0000256" key="6">
    <source>
        <dbReference type="ARBA" id="ARBA00022840"/>
    </source>
</evidence>
<keyword evidence="4" id="KW-0812">Transmembrane</keyword>
<dbReference type="Gene3D" id="3.40.50.2300">
    <property type="match status" value="1"/>
</dbReference>
<keyword evidence="5" id="KW-0547">Nucleotide-binding</keyword>
<dbReference type="PROSITE" id="PS50110">
    <property type="entry name" value="RESPONSE_REGULATORY"/>
    <property type="match status" value="1"/>
</dbReference>
<comment type="subcellular location">
    <subcellularLocation>
        <location evidence="1">Cell membrane</location>
        <topology evidence="1">Multi-pass membrane protein</topology>
    </subcellularLocation>
</comment>
<dbReference type="InterPro" id="IPR011006">
    <property type="entry name" value="CheY-like_superfamily"/>
</dbReference>
<comment type="caution">
    <text evidence="12">The sequence shown here is derived from an EMBL/GenBank/DDBJ whole genome shotgun (WGS) entry which is preliminary data.</text>
</comment>
<feature type="modified residue" description="4-aspartylphosphate" evidence="10">
    <location>
        <position position="38"/>
    </location>
</feature>
<proteinExistence type="predicted"/>
<keyword evidence="13" id="KW-1185">Reference proteome</keyword>
<feature type="domain" description="Response regulatory" evidence="11">
    <location>
        <begin position="1"/>
        <end position="106"/>
    </location>
</feature>
<name>A0ABV2JXP9_9GAMM</name>
<evidence type="ECO:0000256" key="10">
    <source>
        <dbReference type="PROSITE-ProRule" id="PRU00169"/>
    </source>
</evidence>
<evidence type="ECO:0000313" key="12">
    <source>
        <dbReference type="EMBL" id="MET3653155.1"/>
    </source>
</evidence>
<dbReference type="RefSeq" id="WP_354014550.1">
    <property type="nucleotide sequence ID" value="NZ_JBEPMU010000004.1"/>
</dbReference>
<keyword evidence="2" id="KW-1003">Cell membrane</keyword>
<dbReference type="PANTHER" id="PTHR45339">
    <property type="entry name" value="HYBRID SIGNAL TRANSDUCTION HISTIDINE KINASE J"/>
    <property type="match status" value="1"/>
</dbReference>
<dbReference type="SMART" id="SM00448">
    <property type="entry name" value="REC"/>
    <property type="match status" value="1"/>
</dbReference>
<organism evidence="12 13">
    <name type="scientific">Dyella japonica</name>
    <dbReference type="NCBI Taxonomy" id="231455"/>
    <lineage>
        <taxon>Bacteria</taxon>
        <taxon>Pseudomonadati</taxon>
        <taxon>Pseudomonadota</taxon>
        <taxon>Gammaproteobacteria</taxon>
        <taxon>Lysobacterales</taxon>
        <taxon>Rhodanobacteraceae</taxon>
        <taxon>Dyella</taxon>
    </lineage>
</organism>
<dbReference type="InterPro" id="IPR036641">
    <property type="entry name" value="HPT_dom_sf"/>
</dbReference>
<evidence type="ECO:0000259" key="11">
    <source>
        <dbReference type="PROSITE" id="PS50110"/>
    </source>
</evidence>
<evidence type="ECO:0000256" key="7">
    <source>
        <dbReference type="ARBA" id="ARBA00022989"/>
    </source>
</evidence>
<keyword evidence="7" id="KW-1133">Transmembrane helix</keyword>
<evidence type="ECO:0000256" key="4">
    <source>
        <dbReference type="ARBA" id="ARBA00022692"/>
    </source>
</evidence>
<keyword evidence="8" id="KW-0902">Two-component regulatory system</keyword>
<evidence type="ECO:0000256" key="9">
    <source>
        <dbReference type="ARBA" id="ARBA00023136"/>
    </source>
</evidence>
<dbReference type="PANTHER" id="PTHR45339:SF1">
    <property type="entry name" value="HYBRID SIGNAL TRANSDUCTION HISTIDINE KINASE J"/>
    <property type="match status" value="1"/>
</dbReference>
<gene>
    <name evidence="12" type="ORF">ABIC75_002891</name>
</gene>
<evidence type="ECO:0000256" key="5">
    <source>
        <dbReference type="ARBA" id="ARBA00022741"/>
    </source>
</evidence>
<evidence type="ECO:0000256" key="1">
    <source>
        <dbReference type="ARBA" id="ARBA00004651"/>
    </source>
</evidence>
<dbReference type="SUPFAM" id="SSF47226">
    <property type="entry name" value="Histidine-containing phosphotransfer domain, HPT domain"/>
    <property type="match status" value="1"/>
</dbReference>
<dbReference type="CDD" id="cd17546">
    <property type="entry name" value="REC_hyHK_CKI1_RcsC-like"/>
    <property type="match status" value="1"/>
</dbReference>
<keyword evidence="6" id="KW-0067">ATP-binding</keyword>
<keyword evidence="3 10" id="KW-0597">Phosphoprotein</keyword>
<protein>
    <submittedName>
        <fullName evidence="12">CheY-like chemotaxis protein</fullName>
    </submittedName>
</protein>
<dbReference type="Pfam" id="PF00072">
    <property type="entry name" value="Response_reg"/>
    <property type="match status" value="1"/>
</dbReference>
<sequence>MIRKQLDALGYSHVRMTADGEEALDALRDGHFDLLLADCHMPNMDGFELARRIRQSETVGRHLPIIALSASALPEQVQTCLDAGMDGFLAKPATLKDLDAKIAPYAKPSDGKTQSAAPDELEAQAAHLMNFYKDPAQLRAILGELLVFCRKDVAALRLAVESSDEAGQRFLLHRIEGSLGTIGPAMEGAAPLNAGATVEQRMRFIAMRMAQLEALLQKLESETITHP</sequence>
<dbReference type="SUPFAM" id="SSF52172">
    <property type="entry name" value="CheY-like"/>
    <property type="match status" value="1"/>
</dbReference>
<accession>A0ABV2JXP9</accession>
<dbReference type="Proteomes" id="UP001549184">
    <property type="component" value="Unassembled WGS sequence"/>
</dbReference>
<evidence type="ECO:0000313" key="13">
    <source>
        <dbReference type="Proteomes" id="UP001549184"/>
    </source>
</evidence>